<evidence type="ECO:0000313" key="2">
    <source>
        <dbReference type="Proteomes" id="UP000012338"/>
    </source>
</evidence>
<accession>N4XIT7</accession>
<reference evidence="2" key="2">
    <citation type="journal article" date="2013" name="PLoS Genet.">
        <title>Comparative genome structure, secondary metabolite, and effector coding capacity across Cochliobolus pathogens.</title>
        <authorList>
            <person name="Condon B.J."/>
            <person name="Leng Y."/>
            <person name="Wu D."/>
            <person name="Bushley K.E."/>
            <person name="Ohm R.A."/>
            <person name="Otillar R."/>
            <person name="Martin J."/>
            <person name="Schackwitz W."/>
            <person name="Grimwood J."/>
            <person name="MohdZainudin N."/>
            <person name="Xue C."/>
            <person name="Wang R."/>
            <person name="Manning V.A."/>
            <person name="Dhillon B."/>
            <person name="Tu Z.J."/>
            <person name="Steffenson B.J."/>
            <person name="Salamov A."/>
            <person name="Sun H."/>
            <person name="Lowry S."/>
            <person name="LaButti K."/>
            <person name="Han J."/>
            <person name="Copeland A."/>
            <person name="Lindquist E."/>
            <person name="Barry K."/>
            <person name="Schmutz J."/>
            <person name="Baker S.E."/>
            <person name="Ciuffetti L.M."/>
            <person name="Grigoriev I.V."/>
            <person name="Zhong S."/>
            <person name="Turgeon B.G."/>
        </authorList>
    </citation>
    <scope>NUCLEOTIDE SEQUENCE [LARGE SCALE GENOMIC DNA]</scope>
    <source>
        <strain evidence="2">C4 / ATCC 48331 / race T</strain>
    </source>
</reference>
<organism evidence="1 2">
    <name type="scientific">Cochliobolus heterostrophus (strain C4 / ATCC 48331 / race T)</name>
    <name type="common">Southern corn leaf blight fungus</name>
    <name type="synonym">Bipolaris maydis</name>
    <dbReference type="NCBI Taxonomy" id="665024"/>
    <lineage>
        <taxon>Eukaryota</taxon>
        <taxon>Fungi</taxon>
        <taxon>Dikarya</taxon>
        <taxon>Ascomycota</taxon>
        <taxon>Pezizomycotina</taxon>
        <taxon>Dothideomycetes</taxon>
        <taxon>Pleosporomycetidae</taxon>
        <taxon>Pleosporales</taxon>
        <taxon>Pleosporineae</taxon>
        <taxon>Pleosporaceae</taxon>
        <taxon>Bipolaris</taxon>
    </lineage>
</organism>
<dbReference type="EMBL" id="KB733455">
    <property type="protein sequence ID" value="ENI05037.1"/>
    <property type="molecule type" value="Genomic_DNA"/>
</dbReference>
<name>N4XIT7_COCH4</name>
<keyword evidence="2" id="KW-1185">Reference proteome</keyword>
<protein>
    <submittedName>
        <fullName evidence="1">Uncharacterized protein</fullName>
    </submittedName>
</protein>
<reference evidence="1 2" key="1">
    <citation type="journal article" date="2012" name="PLoS Pathog.">
        <title>Diverse lifestyles and strategies of plant pathogenesis encoded in the genomes of eighteen Dothideomycetes fungi.</title>
        <authorList>
            <person name="Ohm R.A."/>
            <person name="Feau N."/>
            <person name="Henrissat B."/>
            <person name="Schoch C.L."/>
            <person name="Horwitz B.A."/>
            <person name="Barry K.W."/>
            <person name="Condon B.J."/>
            <person name="Copeland A.C."/>
            <person name="Dhillon B."/>
            <person name="Glaser F."/>
            <person name="Hesse C.N."/>
            <person name="Kosti I."/>
            <person name="LaButti K."/>
            <person name="Lindquist E.A."/>
            <person name="Lucas S."/>
            <person name="Salamov A.A."/>
            <person name="Bradshaw R.E."/>
            <person name="Ciuffetti L."/>
            <person name="Hamelin R.C."/>
            <person name="Kema G.H.J."/>
            <person name="Lawrence C."/>
            <person name="Scott J.A."/>
            <person name="Spatafora J.W."/>
            <person name="Turgeon B.G."/>
            <person name="de Wit P.J.G.M."/>
            <person name="Zhong S."/>
            <person name="Goodwin S.B."/>
            <person name="Grigoriev I.V."/>
        </authorList>
    </citation>
    <scope>NUCLEOTIDE SEQUENCE [LARGE SCALE GENOMIC DNA]</scope>
    <source>
        <strain evidence="2">C4 / ATCC 48331 / race T</strain>
    </source>
</reference>
<dbReference type="AlphaFoldDB" id="N4XIT7"/>
<gene>
    <name evidence="1" type="ORF">COCC4DRAFT_32161</name>
</gene>
<evidence type="ECO:0000313" key="1">
    <source>
        <dbReference type="EMBL" id="ENI05037.1"/>
    </source>
</evidence>
<dbReference type="HOGENOM" id="CLU_2849527_0_0_1"/>
<dbReference type="Proteomes" id="UP000012338">
    <property type="component" value="Unassembled WGS sequence"/>
</dbReference>
<proteinExistence type="predicted"/>
<sequence length="65" mass="7170">MAMMYISNVLMKEERKMVVEQSSSAGPIGMRPHFAFAAKVTMVRTYGLGRPKSFTPSCNSNDPKG</sequence>